<dbReference type="Pfam" id="PF00702">
    <property type="entry name" value="Hydrolase"/>
    <property type="match status" value="1"/>
</dbReference>
<reference evidence="3" key="1">
    <citation type="submission" date="2016-10" db="EMBL/GenBank/DDBJ databases">
        <authorList>
            <person name="Varghese N."/>
            <person name="Submissions S."/>
        </authorList>
    </citation>
    <scope>NUCLEOTIDE SEQUENCE [LARGE SCALE GENOMIC DNA]</scope>
    <source>
        <strain evidence="3">CGMCC 1.10118</strain>
    </source>
</reference>
<keyword evidence="1" id="KW-0378">Hydrolase</keyword>
<dbReference type="GO" id="GO:0016787">
    <property type="term" value="F:hydrolase activity"/>
    <property type="evidence" value="ECO:0007669"/>
    <property type="project" value="UniProtKB-KW"/>
</dbReference>
<dbReference type="SUPFAM" id="SSF56784">
    <property type="entry name" value="HAD-like"/>
    <property type="match status" value="1"/>
</dbReference>
<dbReference type="InterPro" id="IPR023214">
    <property type="entry name" value="HAD_sf"/>
</dbReference>
<evidence type="ECO:0000256" key="1">
    <source>
        <dbReference type="ARBA" id="ARBA00022801"/>
    </source>
</evidence>
<dbReference type="STRING" id="660517.SAMN04487946_101235"/>
<organism evidence="2 3">
    <name type="scientific">Halobellus clavatus</name>
    <dbReference type="NCBI Taxonomy" id="660517"/>
    <lineage>
        <taxon>Archaea</taxon>
        <taxon>Methanobacteriati</taxon>
        <taxon>Methanobacteriota</taxon>
        <taxon>Stenosarchaea group</taxon>
        <taxon>Halobacteria</taxon>
        <taxon>Halobacteriales</taxon>
        <taxon>Haloferacaceae</taxon>
        <taxon>Halobellus</taxon>
    </lineage>
</organism>
<dbReference type="Proteomes" id="UP000199170">
    <property type="component" value="Unassembled WGS sequence"/>
</dbReference>
<evidence type="ECO:0000313" key="2">
    <source>
        <dbReference type="EMBL" id="SDX58458.1"/>
    </source>
</evidence>
<protein>
    <submittedName>
        <fullName evidence="2">FMN phosphatase YigB, HAD superfamily</fullName>
    </submittedName>
</protein>
<dbReference type="AlphaFoldDB" id="A0A1H3CX40"/>
<dbReference type="Gene3D" id="3.40.50.1000">
    <property type="entry name" value="HAD superfamily/HAD-like"/>
    <property type="match status" value="1"/>
</dbReference>
<dbReference type="InterPro" id="IPR051540">
    <property type="entry name" value="S-2-haloacid_dehalogenase"/>
</dbReference>
<evidence type="ECO:0000313" key="3">
    <source>
        <dbReference type="Proteomes" id="UP000199170"/>
    </source>
</evidence>
<gene>
    <name evidence="2" type="ORF">SAMN04487946_101235</name>
</gene>
<dbReference type="PANTHER" id="PTHR43316">
    <property type="entry name" value="HYDROLASE, HALOACID DELAHOGENASE-RELATED"/>
    <property type="match status" value="1"/>
</dbReference>
<keyword evidence="3" id="KW-1185">Reference proteome</keyword>
<dbReference type="EMBL" id="FNPB01000001">
    <property type="protein sequence ID" value="SDX58458.1"/>
    <property type="molecule type" value="Genomic_DNA"/>
</dbReference>
<dbReference type="InterPro" id="IPR036412">
    <property type="entry name" value="HAD-like_sf"/>
</dbReference>
<proteinExistence type="predicted"/>
<accession>A0A1H3CX40</accession>
<dbReference type="PANTHER" id="PTHR43316:SF3">
    <property type="entry name" value="HALOACID DEHALOGENASE, TYPE II (AFU_ORTHOLOGUE AFUA_2G07750)-RELATED"/>
    <property type="match status" value="1"/>
</dbReference>
<name>A0A1H3CX40_9EURY</name>
<sequence>MTQYLNLPSCLTAVCRSADAGKFKSTFVDALVVAVTFDLFGTLVAIDRPGDPAATVATALRDRGVTVPDGWSERYTEQHVEAPAGAEIPLPAHVAAALRAGGVDASASTVRRAVVAAFDPDVRTRPGADDALSAAAARGPVGLLSNCSVPELVPRTLIRSALDRETFDAIVTSVGCGWRKPHSRAFETVAGEVGVGADALVHVGDDEASDGGVEAVGGTFLDVADIGLETIADRLRAGDQPASLAEASPCR</sequence>